<comment type="subcellular location">
    <subcellularLocation>
        <location evidence="12">Cell inner membrane</location>
        <topology evidence="12">Peripheral membrane protein</topology>
        <orientation evidence="12">Cytoplasmic side</orientation>
    </subcellularLocation>
    <subcellularLocation>
        <location evidence="2">Cell membrane</location>
        <topology evidence="2">Peripheral membrane protein</topology>
    </subcellularLocation>
</comment>
<keyword evidence="6 12" id="KW-1003">Cell membrane</keyword>
<comment type="caution">
    <text evidence="14">The sequence shown here is derived from an EMBL/GenBank/DDBJ whole genome shotgun (WGS) entry which is preliminary data.</text>
</comment>
<dbReference type="SUPFAM" id="SSF52540">
    <property type="entry name" value="P-loop containing nucleoside triphosphate hydrolases"/>
    <property type="match status" value="1"/>
</dbReference>
<evidence type="ECO:0000259" key="13">
    <source>
        <dbReference type="PROSITE" id="PS50893"/>
    </source>
</evidence>
<gene>
    <name evidence="12 14" type="primary">ftsE</name>
    <name evidence="14" type="ORF">PbB2_00204</name>
</gene>
<keyword evidence="11 12" id="KW-0131">Cell cycle</keyword>
<protein>
    <recommendedName>
        <fullName evidence="4 12">Cell division ATP-binding protein FtsE</fullName>
    </recommendedName>
</protein>
<name>A0A2P2E679_9PROT</name>
<dbReference type="SMART" id="SM00382">
    <property type="entry name" value="AAA"/>
    <property type="match status" value="1"/>
</dbReference>
<evidence type="ECO:0000256" key="5">
    <source>
        <dbReference type="ARBA" id="ARBA00022448"/>
    </source>
</evidence>
<evidence type="ECO:0000313" key="14">
    <source>
        <dbReference type="EMBL" id="GBF56547.1"/>
    </source>
</evidence>
<dbReference type="RefSeq" id="WP_108983422.1">
    <property type="nucleotide sequence ID" value="NZ_BFBR01000001.1"/>
</dbReference>
<dbReference type="InterPro" id="IPR005286">
    <property type="entry name" value="Cell_div_FtsE"/>
</dbReference>
<dbReference type="Proteomes" id="UP000245086">
    <property type="component" value="Unassembled WGS sequence"/>
</dbReference>
<reference evidence="14 15" key="1">
    <citation type="journal article" date="2018" name="Genome Announc.">
        <title>Draft Genome Sequence of "Candidatus Phycosocius bacilliformis," an Alphaproteobacterial Ectosymbiont of the Hydrocarbon-Producing Green Alga Botryococcus braunii.</title>
        <authorList>
            <person name="Tanabe Y."/>
            <person name="Yamaguchi H."/>
            <person name="Watanabe M.M."/>
        </authorList>
    </citation>
    <scope>NUCLEOTIDE SEQUENCE [LARGE SCALE GENOMIC DNA]</scope>
    <source>
        <strain evidence="14 15">BOTRYCO-2</strain>
    </source>
</reference>
<evidence type="ECO:0000256" key="12">
    <source>
        <dbReference type="RuleBase" id="RU365094"/>
    </source>
</evidence>
<evidence type="ECO:0000256" key="6">
    <source>
        <dbReference type="ARBA" id="ARBA00022475"/>
    </source>
</evidence>
<dbReference type="EMBL" id="BFBR01000001">
    <property type="protein sequence ID" value="GBF56547.1"/>
    <property type="molecule type" value="Genomic_DNA"/>
</dbReference>
<organism evidence="14 15">
    <name type="scientific">Candidatus Phycosocius bacilliformis</name>
    <dbReference type="NCBI Taxonomy" id="1445552"/>
    <lineage>
        <taxon>Bacteria</taxon>
        <taxon>Pseudomonadati</taxon>
        <taxon>Pseudomonadota</taxon>
        <taxon>Alphaproteobacteria</taxon>
        <taxon>Caulobacterales</taxon>
        <taxon>Caulobacterales incertae sedis</taxon>
        <taxon>Candidatus Phycosocius</taxon>
    </lineage>
</organism>
<sequence length="244" mass="26647">MNEKTRTPRYRDGGPIVRFDKVGVTYGSGTQALRNVSFELESGGFYFLTGPSGAGKSTLLKLMYLALRPSQGRAQLFGVDIGSASRDDLPMLRRQIGVVFQDFRLLPHLSVFDNVAMPFRVRDVPLSHYAEDVDDLLRWVGLGGRIDALPETLSGGEQQRVAIARAVVGKPSLLIADEPTGNVDPEMGARIIRLFIELHKLGATVVIATHDLDLVRRSGAPVLQLEAGELTQFPGLEPGAKARR</sequence>
<dbReference type="GO" id="GO:0051301">
    <property type="term" value="P:cell division"/>
    <property type="evidence" value="ECO:0007669"/>
    <property type="project" value="UniProtKB-UniRule"/>
</dbReference>
<dbReference type="OrthoDB" id="9802264at2"/>
<dbReference type="GO" id="GO:0022857">
    <property type="term" value="F:transmembrane transporter activity"/>
    <property type="evidence" value="ECO:0007669"/>
    <property type="project" value="TreeGrafter"/>
</dbReference>
<comment type="function">
    <text evidence="1">Part of the ABC transporter FtsEX involved in cellular division. Important for assembly or stability of the septal ring.</text>
</comment>
<proteinExistence type="inferred from homology"/>
<dbReference type="GO" id="GO:0016887">
    <property type="term" value="F:ATP hydrolysis activity"/>
    <property type="evidence" value="ECO:0007669"/>
    <property type="project" value="InterPro"/>
</dbReference>
<evidence type="ECO:0000256" key="8">
    <source>
        <dbReference type="ARBA" id="ARBA00022741"/>
    </source>
</evidence>
<dbReference type="InterPro" id="IPR017871">
    <property type="entry name" value="ABC_transporter-like_CS"/>
</dbReference>
<dbReference type="InterPro" id="IPR003593">
    <property type="entry name" value="AAA+_ATPase"/>
</dbReference>
<dbReference type="GO" id="GO:0005524">
    <property type="term" value="F:ATP binding"/>
    <property type="evidence" value="ECO:0007669"/>
    <property type="project" value="UniProtKB-UniRule"/>
</dbReference>
<keyword evidence="8 12" id="KW-0547">Nucleotide-binding</keyword>
<evidence type="ECO:0000256" key="9">
    <source>
        <dbReference type="ARBA" id="ARBA00022840"/>
    </source>
</evidence>
<dbReference type="Gene3D" id="3.40.50.300">
    <property type="entry name" value="P-loop containing nucleotide triphosphate hydrolases"/>
    <property type="match status" value="1"/>
</dbReference>
<evidence type="ECO:0000256" key="11">
    <source>
        <dbReference type="ARBA" id="ARBA00023306"/>
    </source>
</evidence>
<evidence type="ECO:0000256" key="7">
    <source>
        <dbReference type="ARBA" id="ARBA00022618"/>
    </source>
</evidence>
<dbReference type="InterPro" id="IPR003439">
    <property type="entry name" value="ABC_transporter-like_ATP-bd"/>
</dbReference>
<evidence type="ECO:0000313" key="15">
    <source>
        <dbReference type="Proteomes" id="UP000245086"/>
    </source>
</evidence>
<evidence type="ECO:0000256" key="2">
    <source>
        <dbReference type="ARBA" id="ARBA00004202"/>
    </source>
</evidence>
<accession>A0A2P2E679</accession>
<evidence type="ECO:0000256" key="10">
    <source>
        <dbReference type="ARBA" id="ARBA00023136"/>
    </source>
</evidence>
<keyword evidence="10 12" id="KW-0472">Membrane</keyword>
<dbReference type="GO" id="GO:0005886">
    <property type="term" value="C:plasma membrane"/>
    <property type="evidence" value="ECO:0007669"/>
    <property type="project" value="UniProtKB-SubCell"/>
</dbReference>
<dbReference type="FunFam" id="3.40.50.300:FF:000056">
    <property type="entry name" value="Cell division ATP-binding protein FtsE"/>
    <property type="match status" value="1"/>
</dbReference>
<keyword evidence="9 12" id="KW-0067">ATP-binding</keyword>
<dbReference type="PROSITE" id="PS00211">
    <property type="entry name" value="ABC_TRANSPORTER_1"/>
    <property type="match status" value="1"/>
</dbReference>
<dbReference type="PROSITE" id="PS50893">
    <property type="entry name" value="ABC_TRANSPORTER_2"/>
    <property type="match status" value="1"/>
</dbReference>
<comment type="subunit">
    <text evidence="12">Homodimer. Forms a membrane-associated complex with FtsX.</text>
</comment>
<dbReference type="CDD" id="cd03255">
    <property type="entry name" value="ABC_MJ0796_LolCDE_FtsE"/>
    <property type="match status" value="1"/>
</dbReference>
<evidence type="ECO:0000256" key="1">
    <source>
        <dbReference type="ARBA" id="ARBA00002579"/>
    </source>
</evidence>
<dbReference type="InterPro" id="IPR015854">
    <property type="entry name" value="ABC_transpr_LolD-like"/>
</dbReference>
<dbReference type="PANTHER" id="PTHR24220:SF470">
    <property type="entry name" value="CELL DIVISION ATP-BINDING PROTEIN FTSE"/>
    <property type="match status" value="1"/>
</dbReference>
<dbReference type="InterPro" id="IPR017911">
    <property type="entry name" value="MacB-like_ATP-bd"/>
</dbReference>
<keyword evidence="5" id="KW-0813">Transport</keyword>
<dbReference type="InterPro" id="IPR027417">
    <property type="entry name" value="P-loop_NTPase"/>
</dbReference>
<comment type="similarity">
    <text evidence="3 12">Belongs to the ABC transporter superfamily.</text>
</comment>
<dbReference type="Pfam" id="PF00005">
    <property type="entry name" value="ABC_tran"/>
    <property type="match status" value="1"/>
</dbReference>
<keyword evidence="7 12" id="KW-0132">Cell division</keyword>
<dbReference type="AlphaFoldDB" id="A0A2P2E679"/>
<keyword evidence="15" id="KW-1185">Reference proteome</keyword>
<feature type="domain" description="ABC transporter" evidence="13">
    <location>
        <begin position="17"/>
        <end position="243"/>
    </location>
</feature>
<dbReference type="NCBIfam" id="TIGR02673">
    <property type="entry name" value="FtsE"/>
    <property type="match status" value="1"/>
</dbReference>
<evidence type="ECO:0000256" key="3">
    <source>
        <dbReference type="ARBA" id="ARBA00005417"/>
    </source>
</evidence>
<evidence type="ECO:0000256" key="4">
    <source>
        <dbReference type="ARBA" id="ARBA00020019"/>
    </source>
</evidence>
<dbReference type="PANTHER" id="PTHR24220">
    <property type="entry name" value="IMPORT ATP-BINDING PROTEIN"/>
    <property type="match status" value="1"/>
</dbReference>